<proteinExistence type="predicted"/>
<evidence type="ECO:0000256" key="4">
    <source>
        <dbReference type="ARBA" id="ARBA00023136"/>
    </source>
</evidence>
<dbReference type="OrthoDB" id="6206554at2"/>
<dbReference type="AlphaFoldDB" id="A0A2M9R8I9"/>
<accession>A0A2M9R8I9</accession>
<dbReference type="SUPFAM" id="SSF53300">
    <property type="entry name" value="vWA-like"/>
    <property type="match status" value="1"/>
</dbReference>
<keyword evidence="3 5" id="KW-1133">Transmembrane helix</keyword>
<dbReference type="InterPro" id="IPR024163">
    <property type="entry name" value="Aerotolerance_reg_N"/>
</dbReference>
<evidence type="ECO:0000313" key="8">
    <source>
        <dbReference type="Proteomes" id="UP000231960"/>
    </source>
</evidence>
<dbReference type="Pfam" id="PF07584">
    <property type="entry name" value="BatA"/>
    <property type="match status" value="1"/>
</dbReference>
<dbReference type="InterPro" id="IPR002035">
    <property type="entry name" value="VWF_A"/>
</dbReference>
<sequence>MENISFFSPLFLWLLLLVPLYIWFWFKNRNKQNPALTMSSLRGFGNKKSRLQQLMPVFCVLNALAITAIVIALARPQSITNQTKVLSTHGIDIVMAMDVSGSMLAKDLKPNRLEALKKVAGNFIEERVSDRFGVVVYAAEAYTKTPVTSDKTTLLRALNDIKYDQVIQDGTAIGVGLGTAVNRLRDSQAKSKVIILLTDGVNNSGLIDPMMATDIAKERGIKVYTIGIGTNGVAESPYFMSNGQIGYRPAPVVIDEDLLKEIAQITGGKYFRATDSNKLQEIYDEINQLEKTKIDELKYVQKDELYRPFVIFALIMLSMNFVLKRTLFKGFI</sequence>
<evidence type="ECO:0000256" key="2">
    <source>
        <dbReference type="ARBA" id="ARBA00022692"/>
    </source>
</evidence>
<dbReference type="Proteomes" id="UP000231960">
    <property type="component" value="Unassembled WGS sequence"/>
</dbReference>
<dbReference type="InterPro" id="IPR033881">
    <property type="entry name" value="vWA_BatA_type"/>
</dbReference>
<keyword evidence="1" id="KW-1003">Cell membrane</keyword>
<feature type="transmembrane region" description="Helical" evidence="5">
    <location>
        <begin position="305"/>
        <end position="323"/>
    </location>
</feature>
<dbReference type="SMART" id="SM00327">
    <property type="entry name" value="VWA"/>
    <property type="match status" value="1"/>
</dbReference>
<dbReference type="PANTHER" id="PTHR22550">
    <property type="entry name" value="SPORE GERMINATION PROTEIN"/>
    <property type="match status" value="1"/>
</dbReference>
<dbReference type="PANTHER" id="PTHR22550:SF5">
    <property type="entry name" value="LEUCINE ZIPPER PROTEIN 4"/>
    <property type="match status" value="1"/>
</dbReference>
<feature type="transmembrane region" description="Helical" evidence="5">
    <location>
        <begin position="54"/>
        <end position="74"/>
    </location>
</feature>
<dbReference type="EMBL" id="NIPO01000001">
    <property type="protein sequence ID" value="PJR05063.1"/>
    <property type="molecule type" value="Genomic_DNA"/>
</dbReference>
<evidence type="ECO:0000256" key="5">
    <source>
        <dbReference type="SAM" id="Phobius"/>
    </source>
</evidence>
<dbReference type="PROSITE" id="PS50234">
    <property type="entry name" value="VWFA"/>
    <property type="match status" value="1"/>
</dbReference>
<gene>
    <name evidence="7" type="ORF">CDL10_03440</name>
</gene>
<dbReference type="InterPro" id="IPR036465">
    <property type="entry name" value="vWFA_dom_sf"/>
</dbReference>
<protein>
    <submittedName>
        <fullName evidence="7">Aerotolerance regulator BatA</fullName>
    </submittedName>
</protein>
<evidence type="ECO:0000256" key="1">
    <source>
        <dbReference type="ARBA" id="ARBA00022475"/>
    </source>
</evidence>
<feature type="domain" description="VWFA" evidence="6">
    <location>
        <begin position="92"/>
        <end position="286"/>
    </location>
</feature>
<keyword evidence="4 5" id="KW-0472">Membrane</keyword>
<keyword evidence="8" id="KW-1185">Reference proteome</keyword>
<reference evidence="7 8" key="1">
    <citation type="submission" date="2017-06" db="EMBL/GenBank/DDBJ databases">
        <title>Description of Avrilella dinanensis gen. nov. sp. nov.</title>
        <authorList>
            <person name="Leyer C."/>
            <person name="Sassi M."/>
            <person name="Minet J."/>
            <person name="Kayal S."/>
            <person name="Cattoir V."/>
        </authorList>
    </citation>
    <scope>NUCLEOTIDE SEQUENCE [LARGE SCALE GENOMIC DNA]</scope>
    <source>
        <strain evidence="7 8">UR159</strain>
    </source>
</reference>
<dbReference type="Pfam" id="PF00092">
    <property type="entry name" value="VWA"/>
    <property type="match status" value="1"/>
</dbReference>
<feature type="transmembrane region" description="Helical" evidence="5">
    <location>
        <begin position="6"/>
        <end position="26"/>
    </location>
</feature>
<dbReference type="NCBIfam" id="TIGR02226">
    <property type="entry name" value="two_anch"/>
    <property type="match status" value="1"/>
</dbReference>
<evidence type="ECO:0000259" key="6">
    <source>
        <dbReference type="PROSITE" id="PS50234"/>
    </source>
</evidence>
<dbReference type="InterPro" id="IPR050768">
    <property type="entry name" value="UPF0353/GerABKA_families"/>
</dbReference>
<evidence type="ECO:0000256" key="3">
    <source>
        <dbReference type="ARBA" id="ARBA00022989"/>
    </source>
</evidence>
<comment type="caution">
    <text evidence="7">The sequence shown here is derived from an EMBL/GenBank/DDBJ whole genome shotgun (WGS) entry which is preliminary data.</text>
</comment>
<name>A0A2M9R8I9_9FLAO</name>
<dbReference type="Gene3D" id="3.40.50.410">
    <property type="entry name" value="von Willebrand factor, type A domain"/>
    <property type="match status" value="1"/>
</dbReference>
<organism evidence="7 8">
    <name type="scientific">Avrilella dinanensis</name>
    <dbReference type="NCBI Taxonomy" id="2008672"/>
    <lineage>
        <taxon>Bacteria</taxon>
        <taxon>Pseudomonadati</taxon>
        <taxon>Bacteroidota</taxon>
        <taxon>Flavobacteriia</taxon>
        <taxon>Flavobacteriales</taxon>
        <taxon>Flavobacteriaceae</taxon>
        <taxon>Avrilella</taxon>
    </lineage>
</organism>
<dbReference type="CDD" id="cd01467">
    <property type="entry name" value="vWA_BatA_type"/>
    <property type="match status" value="1"/>
</dbReference>
<keyword evidence="2 5" id="KW-0812">Transmembrane</keyword>
<evidence type="ECO:0000313" key="7">
    <source>
        <dbReference type="EMBL" id="PJR05063.1"/>
    </source>
</evidence>
<dbReference type="InterPro" id="IPR011933">
    <property type="entry name" value="Double_TM_dom"/>
</dbReference>